<evidence type="ECO:0000313" key="2">
    <source>
        <dbReference type="Proteomes" id="UP000649617"/>
    </source>
</evidence>
<dbReference type="Proteomes" id="UP000649617">
    <property type="component" value="Unassembled WGS sequence"/>
</dbReference>
<comment type="caution">
    <text evidence="1">The sequence shown here is derived from an EMBL/GenBank/DDBJ whole genome shotgun (WGS) entry which is preliminary data.</text>
</comment>
<sequence>EGKDSNWCQTAWDAGNPCKRSNTKTHEEQACPKTLPKHVFSSAAGESPAFDAALPPFPPLPFIPPLDLAAKQDATPISRCLLKPRRDQAGAAVLQKSVVMAKVDELSAWHEELKAREKYLLLCEDTVRELLLSEVKPDTLDVDDEMYLDREKTAIRQLEAWAQGQDAPVA</sequence>
<gene>
    <name evidence="1" type="ORF">SPIL2461_LOCUS18110</name>
</gene>
<accession>A0A812W0R8</accession>
<feature type="non-terminal residue" evidence="1">
    <location>
        <position position="170"/>
    </location>
</feature>
<dbReference type="OrthoDB" id="417225at2759"/>
<reference evidence="1" key="1">
    <citation type="submission" date="2021-02" db="EMBL/GenBank/DDBJ databases">
        <authorList>
            <person name="Dougan E. K."/>
            <person name="Rhodes N."/>
            <person name="Thang M."/>
            <person name="Chan C."/>
        </authorList>
    </citation>
    <scope>NUCLEOTIDE SEQUENCE</scope>
</reference>
<keyword evidence="2" id="KW-1185">Reference proteome</keyword>
<proteinExistence type="predicted"/>
<protein>
    <submittedName>
        <fullName evidence="1">Uncharacterized protein</fullName>
    </submittedName>
</protein>
<name>A0A812W0R8_SYMPI</name>
<dbReference type="EMBL" id="CAJNIZ010043601">
    <property type="protein sequence ID" value="CAE7663875.1"/>
    <property type="molecule type" value="Genomic_DNA"/>
</dbReference>
<dbReference type="AlphaFoldDB" id="A0A812W0R8"/>
<organism evidence="1 2">
    <name type="scientific">Symbiodinium pilosum</name>
    <name type="common">Dinoflagellate</name>
    <dbReference type="NCBI Taxonomy" id="2952"/>
    <lineage>
        <taxon>Eukaryota</taxon>
        <taxon>Sar</taxon>
        <taxon>Alveolata</taxon>
        <taxon>Dinophyceae</taxon>
        <taxon>Suessiales</taxon>
        <taxon>Symbiodiniaceae</taxon>
        <taxon>Symbiodinium</taxon>
    </lineage>
</organism>
<evidence type="ECO:0000313" key="1">
    <source>
        <dbReference type="EMBL" id="CAE7663875.1"/>
    </source>
</evidence>